<dbReference type="InterPro" id="IPR014810">
    <property type="entry name" value="Fcf2_C"/>
</dbReference>
<dbReference type="Proteomes" id="UP000823046">
    <property type="component" value="Unassembled WGS sequence"/>
</dbReference>
<dbReference type="PANTHER" id="PTHR21686">
    <property type="entry name" value="DEOXYNUCLEOTIDYLTRANSFERASE TERMINAL-INTERACTING PROTEIN 2"/>
    <property type="match status" value="1"/>
</dbReference>
<organism evidence="4 5">
    <name type="scientific">Cardiosporidium cionae</name>
    <dbReference type="NCBI Taxonomy" id="476202"/>
    <lineage>
        <taxon>Eukaryota</taxon>
        <taxon>Sar</taxon>
        <taxon>Alveolata</taxon>
        <taxon>Apicomplexa</taxon>
        <taxon>Aconoidasida</taxon>
        <taxon>Nephromycida</taxon>
        <taxon>Cardiosporidium</taxon>
    </lineage>
</organism>
<sequence>MAKTKKENSTEHKLGIEAYVEGAADFFSHLRPKDLKSHLYLSSDEVCHFNTAAPPGVNNLVALKRTGLIEQQKKKITSYSALHEAFQPKSFSIQNPVDQFVQTNSSLTSSIGKDAIHFSSSPTPVPQAKLSNNQDSMYSLEKWYSLPQQKHTPEVIRELRALKLRGYTLPGKFYKRNDLKTLPTHFHFARCVEGHLRPVGEGKESQAAGTTNYRRKNGHSLLQQFLKDDNVKQFTGKRYREIQQLKSSGGKRWYKQQRSRRRKK</sequence>
<dbReference type="InterPro" id="IPR039883">
    <property type="entry name" value="Fcf2/DNTTIP2"/>
</dbReference>
<keyword evidence="5" id="KW-1185">Reference proteome</keyword>
<evidence type="ECO:0000313" key="5">
    <source>
        <dbReference type="Proteomes" id="UP000823046"/>
    </source>
</evidence>
<feature type="domain" description="Fcf2 pre-rRNA processing C-terminal" evidence="3">
    <location>
        <begin position="140"/>
        <end position="238"/>
    </location>
</feature>
<protein>
    <submittedName>
        <fullName evidence="4">Fcf2 pre-rRna processing protein</fullName>
    </submittedName>
</protein>
<evidence type="ECO:0000313" key="4">
    <source>
        <dbReference type="EMBL" id="KAF8822430.1"/>
    </source>
</evidence>
<accession>A0ABQ7JFK0</accession>
<reference evidence="4 5" key="1">
    <citation type="journal article" date="2020" name="bioRxiv">
        <title>Metabolic contributions of an alphaproteobacterial endosymbiont in the apicomplexan Cardiosporidium cionae.</title>
        <authorList>
            <person name="Hunter E.S."/>
            <person name="Paight C.J."/>
            <person name="Lane C.E."/>
        </authorList>
    </citation>
    <scope>NUCLEOTIDE SEQUENCE [LARGE SCALE GENOMIC DNA]</scope>
    <source>
        <strain evidence="4">ESH_2018</strain>
    </source>
</reference>
<evidence type="ECO:0000259" key="3">
    <source>
        <dbReference type="Pfam" id="PF08698"/>
    </source>
</evidence>
<keyword evidence="2" id="KW-0539">Nucleus</keyword>
<dbReference type="PANTHER" id="PTHR21686:SF12">
    <property type="entry name" value="DEOXYNUCLEOTIDYLTRANSFERASE TERMINAL-INTERACTING PROTEIN 2"/>
    <property type="match status" value="1"/>
</dbReference>
<gene>
    <name evidence="4" type="ORF">IE077_003771</name>
</gene>
<name>A0ABQ7JFK0_9APIC</name>
<comment type="caution">
    <text evidence="4">The sequence shown here is derived from an EMBL/GenBank/DDBJ whole genome shotgun (WGS) entry which is preliminary data.</text>
</comment>
<comment type="subcellular location">
    <subcellularLocation>
        <location evidence="1">Nucleus</location>
        <location evidence="1">Nucleolus</location>
    </subcellularLocation>
</comment>
<evidence type="ECO:0000256" key="2">
    <source>
        <dbReference type="ARBA" id="ARBA00023242"/>
    </source>
</evidence>
<dbReference type="Pfam" id="PF08698">
    <property type="entry name" value="Fcf2"/>
    <property type="match status" value="1"/>
</dbReference>
<proteinExistence type="predicted"/>
<evidence type="ECO:0000256" key="1">
    <source>
        <dbReference type="ARBA" id="ARBA00004604"/>
    </source>
</evidence>
<dbReference type="EMBL" id="JADAQX010000055">
    <property type="protein sequence ID" value="KAF8822430.1"/>
    <property type="molecule type" value="Genomic_DNA"/>
</dbReference>